<comment type="caution">
    <text evidence="1">The sequence shown here is derived from an EMBL/GenBank/DDBJ whole genome shotgun (WGS) entry which is preliminary data.</text>
</comment>
<name>A0AA41N7L2_SCICA</name>
<reference evidence="1" key="1">
    <citation type="submission" date="2020-03" db="EMBL/GenBank/DDBJ databases">
        <title>Studies in the Genomics of Life Span.</title>
        <authorList>
            <person name="Glass D."/>
        </authorList>
    </citation>
    <scope>NUCLEOTIDE SEQUENCE</scope>
    <source>
        <strain evidence="1">SUZIE</strain>
        <tissue evidence="1">Muscle</tissue>
    </source>
</reference>
<accession>A0AA41N7L2</accession>
<dbReference type="AlphaFoldDB" id="A0AA41N7L2"/>
<keyword evidence="2" id="KW-1185">Reference proteome</keyword>
<proteinExistence type="predicted"/>
<evidence type="ECO:0000313" key="2">
    <source>
        <dbReference type="Proteomes" id="UP001166674"/>
    </source>
</evidence>
<dbReference type="Proteomes" id="UP001166674">
    <property type="component" value="Unassembled WGS sequence"/>
</dbReference>
<protein>
    <submittedName>
        <fullName evidence="1">PRAME family member 12-like, incomplete match</fullName>
    </submittedName>
</protein>
<gene>
    <name evidence="1" type="ORF">SUZIE_182135</name>
</gene>
<sequence>MSIQTVPTLQDLAIQSVLCYKVLPIPNLEILNRVLILQLYKEALMGGLRGDGAVLRLGLTPYGVPKED</sequence>
<evidence type="ECO:0000313" key="1">
    <source>
        <dbReference type="EMBL" id="MBZ3885246.1"/>
    </source>
</evidence>
<dbReference type="EMBL" id="JAATJV010399189">
    <property type="protein sequence ID" value="MBZ3885246.1"/>
    <property type="molecule type" value="Genomic_DNA"/>
</dbReference>
<organism evidence="1 2">
    <name type="scientific">Sciurus carolinensis</name>
    <name type="common">Eastern gray squirrel</name>
    <dbReference type="NCBI Taxonomy" id="30640"/>
    <lineage>
        <taxon>Eukaryota</taxon>
        <taxon>Metazoa</taxon>
        <taxon>Chordata</taxon>
        <taxon>Craniata</taxon>
        <taxon>Vertebrata</taxon>
        <taxon>Euteleostomi</taxon>
        <taxon>Mammalia</taxon>
        <taxon>Eutheria</taxon>
        <taxon>Euarchontoglires</taxon>
        <taxon>Glires</taxon>
        <taxon>Rodentia</taxon>
        <taxon>Sciuromorpha</taxon>
        <taxon>Sciuridae</taxon>
        <taxon>Sciurinae</taxon>
        <taxon>Sciurini</taxon>
        <taxon>Sciurus</taxon>
    </lineage>
</organism>